<evidence type="ECO:0000256" key="1">
    <source>
        <dbReference type="SAM" id="MobiDB-lite"/>
    </source>
</evidence>
<proteinExistence type="predicted"/>
<dbReference type="EMBL" id="JADGJH010000980">
    <property type="protein sequence ID" value="KAJ3120254.1"/>
    <property type="molecule type" value="Genomic_DNA"/>
</dbReference>
<sequence length="422" mass="48068">ALRARKQSHILTLEQKVADLTHENVLLKQQIQLLSIAVPTTTETAPQVPCLNPNCIAQIQALQCHVLKLEQSAGGKSSPRTDSIASRLESSGSDSGNEDFIVFENTDNNRNWGSAVQFYGPIDIEPFKNQLKNIASLRNSKAPGRLFDLIEVVSKSTETREARRLMLKIIREHIRIQEKCNILDMVQYANIISEYRAKYKKHETHWREILAFEHHPVTNRNTVNTTSPAAAVIPQRVQMYRESLRKIPSLANYHEVIDDICRFFSSDEQYGEHEFFQLHFAIHSMMAACETVEDMRQFWLAFFIVRQSKRAEMDDLLAKVEANTIEFKTKLIQTTQEYLVKYYVDDEYEANICRTPKVDYLVTGVASVAWQPPTAPTCSHKTHSNAASKFTCDVAASRPKPPKVKNFGNDKPEITASLNAKK</sequence>
<accession>A0AAD5XFY0</accession>
<evidence type="ECO:0000313" key="3">
    <source>
        <dbReference type="Proteomes" id="UP001211907"/>
    </source>
</evidence>
<dbReference type="Gene3D" id="1.20.5.170">
    <property type="match status" value="1"/>
</dbReference>
<dbReference type="Proteomes" id="UP001211907">
    <property type="component" value="Unassembled WGS sequence"/>
</dbReference>
<organism evidence="2 3">
    <name type="scientific">Physocladia obscura</name>
    <dbReference type="NCBI Taxonomy" id="109957"/>
    <lineage>
        <taxon>Eukaryota</taxon>
        <taxon>Fungi</taxon>
        <taxon>Fungi incertae sedis</taxon>
        <taxon>Chytridiomycota</taxon>
        <taxon>Chytridiomycota incertae sedis</taxon>
        <taxon>Chytridiomycetes</taxon>
        <taxon>Chytridiales</taxon>
        <taxon>Chytriomycetaceae</taxon>
        <taxon>Physocladia</taxon>
    </lineage>
</organism>
<feature type="compositionally biased region" description="Polar residues" evidence="1">
    <location>
        <begin position="74"/>
        <end position="94"/>
    </location>
</feature>
<dbReference type="AlphaFoldDB" id="A0AAD5XFY0"/>
<evidence type="ECO:0000313" key="2">
    <source>
        <dbReference type="EMBL" id="KAJ3120254.1"/>
    </source>
</evidence>
<gene>
    <name evidence="2" type="ORF">HK100_012887</name>
</gene>
<feature type="region of interest" description="Disordered" evidence="1">
    <location>
        <begin position="73"/>
        <end position="94"/>
    </location>
</feature>
<feature type="non-terminal residue" evidence="2">
    <location>
        <position position="422"/>
    </location>
</feature>
<feature type="region of interest" description="Disordered" evidence="1">
    <location>
        <begin position="401"/>
        <end position="422"/>
    </location>
</feature>
<keyword evidence="3" id="KW-1185">Reference proteome</keyword>
<comment type="caution">
    <text evidence="2">The sequence shown here is derived from an EMBL/GenBank/DDBJ whole genome shotgun (WGS) entry which is preliminary data.</text>
</comment>
<name>A0AAD5XFY0_9FUNG</name>
<reference evidence="2" key="1">
    <citation type="submission" date="2020-05" db="EMBL/GenBank/DDBJ databases">
        <title>Phylogenomic resolution of chytrid fungi.</title>
        <authorList>
            <person name="Stajich J.E."/>
            <person name="Amses K."/>
            <person name="Simmons R."/>
            <person name="Seto K."/>
            <person name="Myers J."/>
            <person name="Bonds A."/>
            <person name="Quandt C.A."/>
            <person name="Barry K."/>
            <person name="Liu P."/>
            <person name="Grigoriev I."/>
            <person name="Longcore J.E."/>
            <person name="James T.Y."/>
        </authorList>
    </citation>
    <scope>NUCLEOTIDE SEQUENCE</scope>
    <source>
        <strain evidence="2">JEL0513</strain>
    </source>
</reference>
<protein>
    <submittedName>
        <fullName evidence="2">Uncharacterized protein</fullName>
    </submittedName>
</protein>